<evidence type="ECO:0000259" key="1">
    <source>
        <dbReference type="Pfam" id="PF13360"/>
    </source>
</evidence>
<dbReference type="PROSITE" id="PS51257">
    <property type="entry name" value="PROKAR_LIPOPROTEIN"/>
    <property type="match status" value="1"/>
</dbReference>
<gene>
    <name evidence="2" type="ORF">WH96_13730</name>
</gene>
<reference evidence="2 3" key="1">
    <citation type="submission" date="2015-03" db="EMBL/GenBank/DDBJ databases">
        <title>Genome Sequence of Kiloniella spongiae MEBiC09566, isolated from a marine sponge.</title>
        <authorList>
            <person name="Shao Z."/>
            <person name="Wang L."/>
            <person name="Li X."/>
        </authorList>
    </citation>
    <scope>NUCLEOTIDE SEQUENCE [LARGE SCALE GENOMIC DNA]</scope>
    <source>
        <strain evidence="2 3">MEBiC09566</strain>
    </source>
</reference>
<dbReference type="Pfam" id="PF13360">
    <property type="entry name" value="PQQ_2"/>
    <property type="match status" value="1"/>
</dbReference>
<dbReference type="EMBL" id="LAQL01000008">
    <property type="protein sequence ID" value="KLN60237.1"/>
    <property type="molecule type" value="Genomic_DNA"/>
</dbReference>
<dbReference type="InterPro" id="IPR018391">
    <property type="entry name" value="PQQ_b-propeller_rpt"/>
</dbReference>
<dbReference type="PANTHER" id="PTHR34512">
    <property type="entry name" value="CELL SURFACE PROTEIN"/>
    <property type="match status" value="1"/>
</dbReference>
<protein>
    <submittedName>
        <fullName evidence="2">Pyrrolo-quinoline quinone</fullName>
    </submittedName>
</protein>
<accession>A0A0H2MHM5</accession>
<dbReference type="SMART" id="SM00564">
    <property type="entry name" value="PQQ"/>
    <property type="match status" value="7"/>
</dbReference>
<dbReference type="InterPro" id="IPR011047">
    <property type="entry name" value="Quinoprotein_ADH-like_sf"/>
</dbReference>
<dbReference type="AlphaFoldDB" id="A0A0H2MHM5"/>
<dbReference type="PATRIC" id="fig|1489064.4.peg.4088"/>
<comment type="caution">
    <text evidence="2">The sequence shown here is derived from an EMBL/GenBank/DDBJ whole genome shotgun (WGS) entry which is preliminary data.</text>
</comment>
<dbReference type="OrthoDB" id="5290752at2"/>
<dbReference type="InterPro" id="IPR002372">
    <property type="entry name" value="PQQ_rpt_dom"/>
</dbReference>
<dbReference type="PANTHER" id="PTHR34512:SF30">
    <property type="entry name" value="OUTER MEMBRANE PROTEIN ASSEMBLY FACTOR BAMB"/>
    <property type="match status" value="1"/>
</dbReference>
<organism evidence="2 3">
    <name type="scientific">Kiloniella spongiae</name>
    <dbReference type="NCBI Taxonomy" id="1489064"/>
    <lineage>
        <taxon>Bacteria</taxon>
        <taxon>Pseudomonadati</taxon>
        <taxon>Pseudomonadota</taxon>
        <taxon>Alphaproteobacteria</taxon>
        <taxon>Rhodospirillales</taxon>
        <taxon>Kiloniellaceae</taxon>
        <taxon>Kiloniella</taxon>
    </lineage>
</organism>
<dbReference type="InterPro" id="IPR015943">
    <property type="entry name" value="WD40/YVTN_repeat-like_dom_sf"/>
</dbReference>
<dbReference type="Gene3D" id="2.130.10.10">
    <property type="entry name" value="YVTN repeat-like/Quinoprotein amine dehydrogenase"/>
    <property type="match status" value="1"/>
</dbReference>
<sequence length="444" mass="48149">MGMGMRKGLLILGLGFVLTGCSLADKWFGEDEAPPLPGARISIQSVDKGLQADPSISDQRIVLPQPFKNTYWTHNGGNPAHAMFHLSLGDIPRESWSDDIGEESDGDELILAQPIVVESVLFTMDSRSTVKAYDRLTGRVYWEKDLDPNDEDDGFFGGGIAYGDGRIFVSTGFARVFALDVRSGDVIWSQNAPAPIRAAPTVNGGRVFIVTLDNQTLALAADDGRRLWSHVGLQSETSLLGGASPAIAGRKLIVPYSSGEIVAIDVIEGEEDWNLNLSSVKKTDPLTDLAHIKAMPVIDRDRVIAISHSGRMVAIDLKEGVRLWDTDIGGVQMPWVAGEFIYVLTNDSQIAAVRRQDGRIRWIQSLPRFTDPEDRKGLVAWQGPVLASDRLIVAGSHGEAISLSPYTGDILGYLELPDGAAMPPVVVGNSLYFLTAEAEIIAMQ</sequence>
<proteinExistence type="predicted"/>
<dbReference type="STRING" id="1489064.WH96_13730"/>
<feature type="domain" description="Pyrrolo-quinoline quinone repeat" evidence="1">
    <location>
        <begin position="127"/>
        <end position="364"/>
    </location>
</feature>
<evidence type="ECO:0000313" key="2">
    <source>
        <dbReference type="EMBL" id="KLN60237.1"/>
    </source>
</evidence>
<keyword evidence="3" id="KW-1185">Reference proteome</keyword>
<dbReference type="Proteomes" id="UP000035444">
    <property type="component" value="Unassembled WGS sequence"/>
</dbReference>
<dbReference type="SUPFAM" id="SSF50998">
    <property type="entry name" value="Quinoprotein alcohol dehydrogenase-like"/>
    <property type="match status" value="1"/>
</dbReference>
<evidence type="ECO:0000313" key="3">
    <source>
        <dbReference type="Proteomes" id="UP000035444"/>
    </source>
</evidence>
<name>A0A0H2MHM5_9PROT</name>